<dbReference type="AlphaFoldDB" id="A0A521G264"/>
<dbReference type="Proteomes" id="UP000316238">
    <property type="component" value="Unassembled WGS sequence"/>
</dbReference>
<protein>
    <submittedName>
        <fullName evidence="1">Uncharacterized protein</fullName>
    </submittedName>
</protein>
<proteinExistence type="predicted"/>
<reference evidence="1" key="1">
    <citation type="submission" date="2017-07" db="EMBL/GenBank/DDBJ databases">
        <title>The cable genome - Insights into the physiology and evolution of filamentous bacteria capable of sulfide oxidation via long distance electron transfer.</title>
        <authorList>
            <person name="Thorup C."/>
            <person name="Bjerg J.T."/>
            <person name="Schreiber L."/>
            <person name="Nielsen L.P."/>
            <person name="Kjeldsen K.U."/>
            <person name="Boesen T."/>
            <person name="Boggild A."/>
            <person name="Meysman F."/>
            <person name="Geelhoed J."/>
            <person name="Schramm A."/>
        </authorList>
    </citation>
    <scope>NUCLEOTIDE SEQUENCE [LARGE SCALE GENOMIC DNA]</scope>
    <source>
        <strain evidence="1">GS</strain>
    </source>
</reference>
<keyword evidence="2" id="KW-1185">Reference proteome</keyword>
<name>A0A521G264_9BACT</name>
<accession>A0A521G264</accession>
<comment type="caution">
    <text evidence="1">The sequence shown here is derived from an EMBL/GenBank/DDBJ whole genome shotgun (WGS) entry which is preliminary data.</text>
</comment>
<gene>
    <name evidence="1" type="ORF">CDV28_11131</name>
</gene>
<evidence type="ECO:0000313" key="1">
    <source>
        <dbReference type="EMBL" id="TAA75105.1"/>
    </source>
</evidence>
<dbReference type="EMBL" id="NQJD01000011">
    <property type="protein sequence ID" value="TAA75105.1"/>
    <property type="molecule type" value="Genomic_DNA"/>
</dbReference>
<organism evidence="1 2">
    <name type="scientific">Candidatus Electronema aureum</name>
    <dbReference type="NCBI Taxonomy" id="2005002"/>
    <lineage>
        <taxon>Bacteria</taxon>
        <taxon>Pseudomonadati</taxon>
        <taxon>Thermodesulfobacteriota</taxon>
        <taxon>Desulfobulbia</taxon>
        <taxon>Desulfobulbales</taxon>
        <taxon>Desulfobulbaceae</taxon>
        <taxon>Candidatus Electronema</taxon>
    </lineage>
</organism>
<sequence>MSHCQYLNTDLDIESQEDLSPLIQQLGERVLVLYHGETQTIGHQLASFEINMDHADADATINHLCIVIETLPERERAIWNNCSTRLFDIGYACTSGTESVRSYSELCAATVSRVAALGASIAITMYPDYEQAHQVGTPDAAIK</sequence>
<evidence type="ECO:0000313" key="2">
    <source>
        <dbReference type="Proteomes" id="UP000316238"/>
    </source>
</evidence>